<dbReference type="InterPro" id="IPR018060">
    <property type="entry name" value="HTH_AraC"/>
</dbReference>
<keyword evidence="2 5" id="KW-0238">DNA-binding</keyword>
<keyword evidence="1" id="KW-0805">Transcription regulation</keyword>
<name>A0A562TC47_CHIJA</name>
<dbReference type="PANTHER" id="PTHR46796:SF13">
    <property type="entry name" value="HTH-TYPE TRANSCRIPTIONAL ACTIVATOR RHAS"/>
    <property type="match status" value="1"/>
</dbReference>
<dbReference type="GO" id="GO:0003700">
    <property type="term" value="F:DNA-binding transcription factor activity"/>
    <property type="evidence" value="ECO:0007669"/>
    <property type="project" value="InterPro"/>
</dbReference>
<keyword evidence="3" id="KW-0804">Transcription</keyword>
<dbReference type="Pfam" id="PF20240">
    <property type="entry name" value="DUF6597"/>
    <property type="match status" value="1"/>
</dbReference>
<dbReference type="AlphaFoldDB" id="A0A562TC47"/>
<evidence type="ECO:0000313" key="5">
    <source>
        <dbReference type="EMBL" id="TWI91127.1"/>
    </source>
</evidence>
<dbReference type="InterPro" id="IPR046532">
    <property type="entry name" value="DUF6597"/>
</dbReference>
<organism evidence="5 6">
    <name type="scientific">Chitinophaga japonensis</name>
    <name type="common">Flexibacter japonensis</name>
    <dbReference type="NCBI Taxonomy" id="104662"/>
    <lineage>
        <taxon>Bacteria</taxon>
        <taxon>Pseudomonadati</taxon>
        <taxon>Bacteroidota</taxon>
        <taxon>Chitinophagia</taxon>
        <taxon>Chitinophagales</taxon>
        <taxon>Chitinophagaceae</taxon>
        <taxon>Chitinophaga</taxon>
    </lineage>
</organism>
<sequence>MIAVQTYVPEKLHPFVKSFWRLEVNAAPGQPYEEDIIPDGHHEIIFHLQARSGSRKTEHQYWAPEPEAFFAGQTLRSYSLQLSPGAVLYGIRFYPHTLALLFDFPATTITDHLLPLADIPAADRLRSCITEHAPSTFSRLENMLYARIAALQPPDSFRYVHASVAAILQQKGHVKVDALVRAAGISGRHLDNSFKKFAGITPKTLCNIVKLNHFIHHKKQHAFKSLTACTYEAEFYDQSHLIKLFRAFTGKSPGTFFSDAHYISGHFTAM</sequence>
<dbReference type="RefSeq" id="WP_145710293.1">
    <property type="nucleotide sequence ID" value="NZ_BAAAFY010000001.1"/>
</dbReference>
<dbReference type="GO" id="GO:0043565">
    <property type="term" value="F:sequence-specific DNA binding"/>
    <property type="evidence" value="ECO:0007669"/>
    <property type="project" value="InterPro"/>
</dbReference>
<gene>
    <name evidence="5" type="ORF">LX66_0489</name>
</gene>
<dbReference type="PROSITE" id="PS01124">
    <property type="entry name" value="HTH_ARAC_FAMILY_2"/>
    <property type="match status" value="1"/>
</dbReference>
<keyword evidence="6" id="KW-1185">Reference proteome</keyword>
<dbReference type="Proteomes" id="UP000316778">
    <property type="component" value="Unassembled WGS sequence"/>
</dbReference>
<dbReference type="Gene3D" id="1.10.10.60">
    <property type="entry name" value="Homeodomain-like"/>
    <property type="match status" value="1"/>
</dbReference>
<dbReference type="EMBL" id="VLLG01000002">
    <property type="protein sequence ID" value="TWI91127.1"/>
    <property type="molecule type" value="Genomic_DNA"/>
</dbReference>
<evidence type="ECO:0000256" key="3">
    <source>
        <dbReference type="ARBA" id="ARBA00023163"/>
    </source>
</evidence>
<dbReference type="InterPro" id="IPR050204">
    <property type="entry name" value="AraC_XylS_family_regulators"/>
</dbReference>
<feature type="domain" description="HTH araC/xylS-type" evidence="4">
    <location>
        <begin position="158"/>
        <end position="259"/>
    </location>
</feature>
<evidence type="ECO:0000256" key="2">
    <source>
        <dbReference type="ARBA" id="ARBA00023125"/>
    </source>
</evidence>
<evidence type="ECO:0000259" key="4">
    <source>
        <dbReference type="PROSITE" id="PS01124"/>
    </source>
</evidence>
<accession>A0A562TC47</accession>
<dbReference type="SMART" id="SM00342">
    <property type="entry name" value="HTH_ARAC"/>
    <property type="match status" value="1"/>
</dbReference>
<dbReference type="Pfam" id="PF12833">
    <property type="entry name" value="HTH_18"/>
    <property type="match status" value="1"/>
</dbReference>
<protein>
    <submittedName>
        <fullName evidence="5">AraC-like DNA-binding protein</fullName>
    </submittedName>
</protein>
<comment type="caution">
    <text evidence="5">The sequence shown here is derived from an EMBL/GenBank/DDBJ whole genome shotgun (WGS) entry which is preliminary data.</text>
</comment>
<reference evidence="5 6" key="1">
    <citation type="journal article" date="2013" name="Stand. Genomic Sci.">
        <title>Genomic Encyclopedia of Type Strains, Phase I: The one thousand microbial genomes (KMG-I) project.</title>
        <authorList>
            <person name="Kyrpides N.C."/>
            <person name="Woyke T."/>
            <person name="Eisen J.A."/>
            <person name="Garrity G."/>
            <person name="Lilburn T.G."/>
            <person name="Beck B.J."/>
            <person name="Whitman W.B."/>
            <person name="Hugenholtz P."/>
            <person name="Klenk H.P."/>
        </authorList>
    </citation>
    <scope>NUCLEOTIDE SEQUENCE [LARGE SCALE GENOMIC DNA]</scope>
    <source>
        <strain evidence="5 6">DSM 13484</strain>
    </source>
</reference>
<evidence type="ECO:0000313" key="6">
    <source>
        <dbReference type="Proteomes" id="UP000316778"/>
    </source>
</evidence>
<dbReference type="OrthoDB" id="655946at2"/>
<proteinExistence type="predicted"/>
<evidence type="ECO:0000256" key="1">
    <source>
        <dbReference type="ARBA" id="ARBA00023015"/>
    </source>
</evidence>
<dbReference type="PANTHER" id="PTHR46796">
    <property type="entry name" value="HTH-TYPE TRANSCRIPTIONAL ACTIVATOR RHAS-RELATED"/>
    <property type="match status" value="1"/>
</dbReference>